<evidence type="ECO:0000256" key="2">
    <source>
        <dbReference type="ARBA" id="ARBA00023125"/>
    </source>
</evidence>
<evidence type="ECO:0000256" key="1">
    <source>
        <dbReference type="ARBA" id="ARBA00023015"/>
    </source>
</evidence>
<evidence type="ECO:0000256" key="3">
    <source>
        <dbReference type="ARBA" id="ARBA00023163"/>
    </source>
</evidence>
<feature type="domain" description="HTH marR-type" evidence="4">
    <location>
        <begin position="13"/>
        <end position="145"/>
    </location>
</feature>
<evidence type="ECO:0000259" key="4">
    <source>
        <dbReference type="PROSITE" id="PS50995"/>
    </source>
</evidence>
<evidence type="ECO:0000313" key="5">
    <source>
        <dbReference type="EMBL" id="MBD3920508.1"/>
    </source>
</evidence>
<comment type="caution">
    <text evidence="5">The sequence shown here is derived from an EMBL/GenBank/DDBJ whole genome shotgun (WGS) entry which is preliminary data.</text>
</comment>
<dbReference type="PROSITE" id="PS50995">
    <property type="entry name" value="HTH_MARR_2"/>
    <property type="match status" value="1"/>
</dbReference>
<keyword evidence="3" id="KW-0804">Transcription</keyword>
<dbReference type="InterPro" id="IPR036390">
    <property type="entry name" value="WH_DNA-bd_sf"/>
</dbReference>
<dbReference type="PRINTS" id="PR00598">
    <property type="entry name" value="HTHMARR"/>
</dbReference>
<dbReference type="InterPro" id="IPR036388">
    <property type="entry name" value="WH-like_DNA-bd_sf"/>
</dbReference>
<dbReference type="Gene3D" id="1.10.10.10">
    <property type="entry name" value="Winged helix-like DNA-binding domain superfamily/Winged helix DNA-binding domain"/>
    <property type="match status" value="1"/>
</dbReference>
<dbReference type="PANTHER" id="PTHR42756">
    <property type="entry name" value="TRANSCRIPTIONAL REGULATOR, MARR"/>
    <property type="match status" value="1"/>
</dbReference>
<evidence type="ECO:0000313" key="6">
    <source>
        <dbReference type="Proteomes" id="UP000609346"/>
    </source>
</evidence>
<sequence>MSETSNKSHDNSQLPIGFALGLTYRKVSGLFQHRLSPYGVTPEQWSALYQIDRSQGLIQKEIAERTGKDKPTTTRILDHLEKKGLIYKKPGERDRRSFLVYSTELGKSVIRETTSIEDSVTEDVRSCLTDQEYDKMLELLQRIRETIGSLDSAGRQTEDE</sequence>
<dbReference type="SUPFAM" id="SSF46785">
    <property type="entry name" value="Winged helix' DNA-binding domain"/>
    <property type="match status" value="1"/>
</dbReference>
<dbReference type="PANTHER" id="PTHR42756:SF1">
    <property type="entry name" value="TRANSCRIPTIONAL REPRESSOR OF EMRAB OPERON"/>
    <property type="match status" value="1"/>
</dbReference>
<dbReference type="EMBL" id="JACXZA010000004">
    <property type="protein sequence ID" value="MBD3920508.1"/>
    <property type="molecule type" value="Genomic_DNA"/>
</dbReference>
<organism evidence="5 6">
    <name type="scientific">Paenibacillus terricola</name>
    <dbReference type="NCBI Taxonomy" id="2763503"/>
    <lineage>
        <taxon>Bacteria</taxon>
        <taxon>Bacillati</taxon>
        <taxon>Bacillota</taxon>
        <taxon>Bacilli</taxon>
        <taxon>Bacillales</taxon>
        <taxon>Paenibacillaceae</taxon>
        <taxon>Paenibacillus</taxon>
    </lineage>
</organism>
<dbReference type="SMART" id="SM00347">
    <property type="entry name" value="HTH_MARR"/>
    <property type="match status" value="1"/>
</dbReference>
<name>A0ABR8MX93_9BACL</name>
<dbReference type="Pfam" id="PF12802">
    <property type="entry name" value="MarR_2"/>
    <property type="match status" value="1"/>
</dbReference>
<protein>
    <submittedName>
        <fullName evidence="5">MarR family transcriptional regulator</fullName>
    </submittedName>
</protein>
<gene>
    <name evidence="5" type="ORF">H8B09_17225</name>
</gene>
<keyword evidence="1" id="KW-0805">Transcription regulation</keyword>
<keyword evidence="2" id="KW-0238">DNA-binding</keyword>
<reference evidence="5 6" key="1">
    <citation type="submission" date="2020-09" db="EMBL/GenBank/DDBJ databases">
        <title>Paenibacillus sp. strain PR3 16S rRNA gene Genome sequencing and assembly.</title>
        <authorList>
            <person name="Kim J."/>
        </authorList>
    </citation>
    <scope>NUCLEOTIDE SEQUENCE [LARGE SCALE GENOMIC DNA]</scope>
    <source>
        <strain evidence="5 6">PR3</strain>
    </source>
</reference>
<accession>A0ABR8MX93</accession>
<dbReference type="RefSeq" id="WP_191204803.1">
    <property type="nucleotide sequence ID" value="NZ_JACXZA010000004.1"/>
</dbReference>
<proteinExistence type="predicted"/>
<dbReference type="Proteomes" id="UP000609346">
    <property type="component" value="Unassembled WGS sequence"/>
</dbReference>
<dbReference type="InterPro" id="IPR000835">
    <property type="entry name" value="HTH_MarR-typ"/>
</dbReference>
<keyword evidence="6" id="KW-1185">Reference proteome</keyword>